<feature type="transmembrane region" description="Helical" evidence="6">
    <location>
        <begin position="365"/>
        <end position="387"/>
    </location>
</feature>
<feature type="transmembrane region" description="Helical" evidence="6">
    <location>
        <begin position="500"/>
        <end position="519"/>
    </location>
</feature>
<feature type="transmembrane region" description="Helical" evidence="6">
    <location>
        <begin position="155"/>
        <end position="172"/>
    </location>
</feature>
<evidence type="ECO:0000256" key="5">
    <source>
        <dbReference type="SAM" id="MobiDB-lite"/>
    </source>
</evidence>
<comment type="subcellular location">
    <subcellularLocation>
        <location evidence="1">Membrane</location>
        <topology evidence="1">Multi-pass membrane protein</topology>
    </subcellularLocation>
</comment>
<dbReference type="PROSITE" id="PS50850">
    <property type="entry name" value="MFS"/>
    <property type="match status" value="1"/>
</dbReference>
<feature type="transmembrane region" description="Helical" evidence="6">
    <location>
        <begin position="329"/>
        <end position="353"/>
    </location>
</feature>
<dbReference type="FunFam" id="1.20.1250.20:FF:000381">
    <property type="entry name" value="Siderophore iron transporter mirB"/>
    <property type="match status" value="1"/>
</dbReference>
<keyword evidence="3 6" id="KW-1133">Transmembrane helix</keyword>
<dbReference type="Proteomes" id="UP001270362">
    <property type="component" value="Unassembled WGS sequence"/>
</dbReference>
<feature type="transmembrane region" description="Helical" evidence="6">
    <location>
        <begin position="433"/>
        <end position="453"/>
    </location>
</feature>
<dbReference type="SUPFAM" id="SSF103473">
    <property type="entry name" value="MFS general substrate transporter"/>
    <property type="match status" value="2"/>
</dbReference>
<gene>
    <name evidence="8" type="ORF">B0T22DRAFT_270449</name>
</gene>
<comment type="caution">
    <text evidence="8">The sequence shown here is derived from an EMBL/GenBank/DDBJ whole genome shotgun (WGS) entry which is preliminary data.</text>
</comment>
<evidence type="ECO:0000313" key="9">
    <source>
        <dbReference type="Proteomes" id="UP001270362"/>
    </source>
</evidence>
<feature type="transmembrane region" description="Helical" evidence="6">
    <location>
        <begin position="212"/>
        <end position="229"/>
    </location>
</feature>
<reference evidence="8" key="2">
    <citation type="submission" date="2023-06" db="EMBL/GenBank/DDBJ databases">
        <authorList>
            <consortium name="Lawrence Berkeley National Laboratory"/>
            <person name="Haridas S."/>
            <person name="Hensen N."/>
            <person name="Bonometti L."/>
            <person name="Westerberg I."/>
            <person name="Brannstrom I.O."/>
            <person name="Guillou S."/>
            <person name="Cros-Aarteil S."/>
            <person name="Calhoun S."/>
            <person name="Kuo A."/>
            <person name="Mondo S."/>
            <person name="Pangilinan J."/>
            <person name="Riley R."/>
            <person name="Labutti K."/>
            <person name="Andreopoulos B."/>
            <person name="Lipzen A."/>
            <person name="Chen C."/>
            <person name="Yanf M."/>
            <person name="Daum C."/>
            <person name="Ng V."/>
            <person name="Clum A."/>
            <person name="Steindorff A."/>
            <person name="Ohm R."/>
            <person name="Martin F."/>
            <person name="Silar P."/>
            <person name="Natvig D."/>
            <person name="Lalanne C."/>
            <person name="Gautier V."/>
            <person name="Ament-Velasquez S.L."/>
            <person name="Kruys A."/>
            <person name="Hutchinson M.I."/>
            <person name="Powell A.J."/>
            <person name="Barry K."/>
            <person name="Miller A.N."/>
            <person name="Grigoriev I.V."/>
            <person name="Debuchy R."/>
            <person name="Gladieux P."/>
            <person name="Thoren M.H."/>
            <person name="Johannesson H."/>
        </authorList>
    </citation>
    <scope>NUCLEOTIDE SEQUENCE</scope>
    <source>
        <strain evidence="8">CBS 314.62</strain>
    </source>
</reference>
<accession>A0AAE1C9J7</accession>
<evidence type="ECO:0000256" key="6">
    <source>
        <dbReference type="SAM" id="Phobius"/>
    </source>
</evidence>
<feature type="transmembrane region" description="Helical" evidence="6">
    <location>
        <begin position="88"/>
        <end position="112"/>
    </location>
</feature>
<sequence>MGLLSTVTPNKAAAAAGGNEGSPGLSQSSANEKSPDAQSQQDDAPESDQVVEQKDERRPEFSPTDSEAQAGVLKMEATAAVWTKWHLIAAYAMIWLIYFVTSIQEVVIRAFVPFVTSSFGTHSLLAATNIMSTIIAGLTKLPLAKVLDIWGRPHGMALMLVCWVIGNIMMAACDNIEMYAAAQVFSLVGSQGVSYCMTVFIADTSSLKNRGLMLAFATSPYIVTTWIGGPMSEAFIHGAGWRWGFGVFTIIVPVVIIPLILLFLWSERRAKNLGLLSTVKPEVSATSFKQFVVDFDLLGIFLLAAGIALFDLALATWSYQTLQWKSPMFISMIIIGGVLVVVFVLYEAFVAPVNFIPLHLLGDRTVFFAGLMMFFVFMNSAVWGTYFTSMLMVVWNQTLTRATYISNIYRVGSCFSALVIGYLIRRTGRFKWVALYFAMPLMMLGVGLMIRYRQPDSDIGLIIMTQVFVAFAGGPLVVSAEIAMMAVISHQHFAATLAMLDLFGSVGYALGSAIAGAIWTGTFLPALRKHLPEGANIDMIYSSIYSQLGYRIGTPIRIGISQAYADAQRYMLITSVCALAAALVCVLFWRDLKIKNIRQLSGTVA</sequence>
<dbReference type="Pfam" id="PF07690">
    <property type="entry name" value="MFS_1"/>
    <property type="match status" value="1"/>
</dbReference>
<evidence type="ECO:0000256" key="2">
    <source>
        <dbReference type="ARBA" id="ARBA00022692"/>
    </source>
</evidence>
<dbReference type="GO" id="GO:0022857">
    <property type="term" value="F:transmembrane transporter activity"/>
    <property type="evidence" value="ECO:0007669"/>
    <property type="project" value="InterPro"/>
</dbReference>
<dbReference type="PANTHER" id="PTHR23501">
    <property type="entry name" value="MAJOR FACILITATOR SUPERFAMILY"/>
    <property type="match status" value="1"/>
</dbReference>
<dbReference type="InterPro" id="IPR011701">
    <property type="entry name" value="MFS"/>
</dbReference>
<feature type="transmembrane region" description="Helical" evidence="6">
    <location>
        <begin position="124"/>
        <end position="143"/>
    </location>
</feature>
<name>A0AAE1C9J7_9PEZI</name>
<feature type="region of interest" description="Disordered" evidence="5">
    <location>
        <begin position="1"/>
        <end position="68"/>
    </location>
</feature>
<dbReference type="EMBL" id="JAULSO010000004">
    <property type="protein sequence ID" value="KAK3684146.1"/>
    <property type="molecule type" value="Genomic_DNA"/>
</dbReference>
<keyword evidence="2 6" id="KW-0812">Transmembrane</keyword>
<reference evidence="8" key="1">
    <citation type="journal article" date="2023" name="Mol. Phylogenet. Evol.">
        <title>Genome-scale phylogeny and comparative genomics of the fungal order Sordariales.</title>
        <authorList>
            <person name="Hensen N."/>
            <person name="Bonometti L."/>
            <person name="Westerberg I."/>
            <person name="Brannstrom I.O."/>
            <person name="Guillou S."/>
            <person name="Cros-Aarteil S."/>
            <person name="Calhoun S."/>
            <person name="Haridas S."/>
            <person name="Kuo A."/>
            <person name="Mondo S."/>
            <person name="Pangilinan J."/>
            <person name="Riley R."/>
            <person name="LaButti K."/>
            <person name="Andreopoulos B."/>
            <person name="Lipzen A."/>
            <person name="Chen C."/>
            <person name="Yan M."/>
            <person name="Daum C."/>
            <person name="Ng V."/>
            <person name="Clum A."/>
            <person name="Steindorff A."/>
            <person name="Ohm R.A."/>
            <person name="Martin F."/>
            <person name="Silar P."/>
            <person name="Natvig D.O."/>
            <person name="Lalanne C."/>
            <person name="Gautier V."/>
            <person name="Ament-Velasquez S.L."/>
            <person name="Kruys A."/>
            <person name="Hutchinson M.I."/>
            <person name="Powell A.J."/>
            <person name="Barry K."/>
            <person name="Miller A.N."/>
            <person name="Grigoriev I.V."/>
            <person name="Debuchy R."/>
            <person name="Gladieux P."/>
            <person name="Hiltunen Thoren M."/>
            <person name="Johannesson H."/>
        </authorList>
    </citation>
    <scope>NUCLEOTIDE SEQUENCE</scope>
    <source>
        <strain evidence="8">CBS 314.62</strain>
    </source>
</reference>
<feature type="transmembrane region" description="Helical" evidence="6">
    <location>
        <begin position="570"/>
        <end position="589"/>
    </location>
</feature>
<keyword evidence="4 6" id="KW-0472">Membrane</keyword>
<feature type="compositionally biased region" description="Basic and acidic residues" evidence="5">
    <location>
        <begin position="51"/>
        <end position="60"/>
    </location>
</feature>
<evidence type="ECO:0000259" key="7">
    <source>
        <dbReference type="PROSITE" id="PS50850"/>
    </source>
</evidence>
<dbReference type="PANTHER" id="PTHR23501:SF3">
    <property type="entry name" value="MAJOR FACILITATOR SUPERFAMILY (MFS) PROFILE DOMAIN-CONTAINING PROTEIN"/>
    <property type="match status" value="1"/>
</dbReference>
<organism evidence="8 9">
    <name type="scientific">Podospora appendiculata</name>
    <dbReference type="NCBI Taxonomy" id="314037"/>
    <lineage>
        <taxon>Eukaryota</taxon>
        <taxon>Fungi</taxon>
        <taxon>Dikarya</taxon>
        <taxon>Ascomycota</taxon>
        <taxon>Pezizomycotina</taxon>
        <taxon>Sordariomycetes</taxon>
        <taxon>Sordariomycetidae</taxon>
        <taxon>Sordariales</taxon>
        <taxon>Podosporaceae</taxon>
        <taxon>Podospora</taxon>
    </lineage>
</organism>
<evidence type="ECO:0000313" key="8">
    <source>
        <dbReference type="EMBL" id="KAK3684146.1"/>
    </source>
</evidence>
<dbReference type="InterPro" id="IPR036259">
    <property type="entry name" value="MFS_trans_sf"/>
</dbReference>
<dbReference type="GO" id="GO:0005886">
    <property type="term" value="C:plasma membrane"/>
    <property type="evidence" value="ECO:0007669"/>
    <property type="project" value="TreeGrafter"/>
</dbReference>
<proteinExistence type="predicted"/>
<dbReference type="InterPro" id="IPR020846">
    <property type="entry name" value="MFS_dom"/>
</dbReference>
<feature type="transmembrane region" description="Helical" evidence="6">
    <location>
        <begin position="178"/>
        <end position="200"/>
    </location>
</feature>
<feature type="transmembrane region" description="Helical" evidence="6">
    <location>
        <begin position="459"/>
        <end position="488"/>
    </location>
</feature>
<protein>
    <submittedName>
        <fullName evidence="8">Major facilitator superfamily domain-containing protein</fullName>
    </submittedName>
</protein>
<dbReference type="AlphaFoldDB" id="A0AAE1C9J7"/>
<feature type="domain" description="Major facilitator superfamily (MFS) profile" evidence="7">
    <location>
        <begin position="90"/>
        <end position="593"/>
    </location>
</feature>
<evidence type="ECO:0000256" key="1">
    <source>
        <dbReference type="ARBA" id="ARBA00004141"/>
    </source>
</evidence>
<dbReference type="Gene3D" id="1.20.1250.20">
    <property type="entry name" value="MFS general substrate transporter like domains"/>
    <property type="match status" value="2"/>
</dbReference>
<feature type="transmembrane region" description="Helical" evidence="6">
    <location>
        <begin position="297"/>
        <end position="317"/>
    </location>
</feature>
<feature type="compositionally biased region" description="Polar residues" evidence="5">
    <location>
        <begin position="24"/>
        <end position="42"/>
    </location>
</feature>
<keyword evidence="9" id="KW-1185">Reference proteome</keyword>
<evidence type="ECO:0000256" key="4">
    <source>
        <dbReference type="ARBA" id="ARBA00023136"/>
    </source>
</evidence>
<feature type="transmembrane region" description="Helical" evidence="6">
    <location>
        <begin position="241"/>
        <end position="265"/>
    </location>
</feature>
<evidence type="ECO:0000256" key="3">
    <source>
        <dbReference type="ARBA" id="ARBA00022989"/>
    </source>
</evidence>